<proteinExistence type="predicted"/>
<reference evidence="1 2" key="2">
    <citation type="submission" date="2017-10" db="EMBL/GenBank/DDBJ databases">
        <title>Genome analyses suggest a sexual origin of heterokaryosis in a supposedly ancient asexual fungus.</title>
        <authorList>
            <person name="Corradi N."/>
            <person name="Sedzielewska K."/>
            <person name="Noel J."/>
            <person name="Charron P."/>
            <person name="Farinelli L."/>
            <person name="Marton T."/>
            <person name="Kruger M."/>
            <person name="Pelin A."/>
            <person name="Brachmann A."/>
            <person name="Corradi N."/>
        </authorList>
    </citation>
    <scope>NUCLEOTIDE SEQUENCE [LARGE SCALE GENOMIC DNA]</scope>
    <source>
        <strain evidence="1 2">A1</strain>
    </source>
</reference>
<organism evidence="1 2">
    <name type="scientific">Rhizophagus irregularis</name>
    <dbReference type="NCBI Taxonomy" id="588596"/>
    <lineage>
        <taxon>Eukaryota</taxon>
        <taxon>Fungi</taxon>
        <taxon>Fungi incertae sedis</taxon>
        <taxon>Mucoromycota</taxon>
        <taxon>Glomeromycotina</taxon>
        <taxon>Glomeromycetes</taxon>
        <taxon>Glomerales</taxon>
        <taxon>Glomeraceae</taxon>
        <taxon>Rhizophagus</taxon>
    </lineage>
</organism>
<name>A0A2N0SFW6_9GLOM</name>
<evidence type="ECO:0000313" key="2">
    <source>
        <dbReference type="Proteomes" id="UP000232688"/>
    </source>
</evidence>
<reference evidence="1 2" key="1">
    <citation type="submission" date="2017-10" db="EMBL/GenBank/DDBJ databases">
        <title>Extensive intraspecific genome diversity in a model arbuscular mycorrhizal fungus.</title>
        <authorList>
            <person name="Chen E.C.H."/>
            <person name="Morin E."/>
            <person name="Baudet D."/>
            <person name="Noel J."/>
            <person name="Ndikumana S."/>
            <person name="Charron P."/>
            <person name="St-Onge C."/>
            <person name="Giorgi J."/>
            <person name="Grigoriev I.V."/>
            <person name="Roux C."/>
            <person name="Martin F.M."/>
            <person name="Corradi N."/>
        </authorList>
    </citation>
    <scope>NUCLEOTIDE SEQUENCE [LARGE SCALE GENOMIC DNA]</scope>
    <source>
        <strain evidence="1 2">A1</strain>
    </source>
</reference>
<gene>
    <name evidence="1" type="ORF">RhiirA1_388125</name>
</gene>
<protein>
    <submittedName>
        <fullName evidence="1">Uncharacterized protein</fullName>
    </submittedName>
</protein>
<evidence type="ECO:0000313" key="1">
    <source>
        <dbReference type="EMBL" id="PKC74452.1"/>
    </source>
</evidence>
<dbReference type="Proteomes" id="UP000232688">
    <property type="component" value="Unassembled WGS sequence"/>
</dbReference>
<dbReference type="VEuPathDB" id="FungiDB:RhiirA1_388125"/>
<dbReference type="AlphaFoldDB" id="A0A2N0SFW6"/>
<accession>A0A2N0SFW6</accession>
<dbReference type="EMBL" id="LLXH01000052">
    <property type="protein sequence ID" value="PKC74452.1"/>
    <property type="molecule type" value="Genomic_DNA"/>
</dbReference>
<comment type="caution">
    <text evidence="1">The sequence shown here is derived from an EMBL/GenBank/DDBJ whole genome shotgun (WGS) entry which is preliminary data.</text>
</comment>
<sequence length="128" mass="14648">MEVIIGLLKNKLECVNEESDKKRLEQKVIMNPKPLVTNNNNNKQQYCNGCENNFPSSLFTTNGKFYCTCNTCHLQNKTILIRFHMKYIKDNTNNLKFELYIVHAEVNGIGIPLAYLFIKNNGNCGNGV</sequence>